<keyword evidence="5 6" id="KW-0413">Isomerase</keyword>
<name>A0A0R1XIS1_9LACO</name>
<keyword evidence="3 6" id="KW-0479">Metal-binding</keyword>
<comment type="subcellular location">
    <subcellularLocation>
        <location evidence="6">Cytoplasm</location>
    </subcellularLocation>
</comment>
<dbReference type="PANTHER" id="PTHR21110">
    <property type="entry name" value="PHOSPHOPENTOMUTASE"/>
    <property type="match status" value="1"/>
</dbReference>
<evidence type="ECO:0000313" key="10">
    <source>
        <dbReference type="Proteomes" id="UP000051412"/>
    </source>
</evidence>
<dbReference type="InterPro" id="IPR010045">
    <property type="entry name" value="DeoB"/>
</dbReference>
<keyword evidence="4 6" id="KW-0464">Manganese</keyword>
<keyword evidence="2 6" id="KW-0963">Cytoplasm</keyword>
<dbReference type="GO" id="GO:0000287">
    <property type="term" value="F:magnesium ion binding"/>
    <property type="evidence" value="ECO:0007669"/>
    <property type="project" value="UniProtKB-UniRule"/>
</dbReference>
<accession>A0A0R1XIS1</accession>
<evidence type="ECO:0000256" key="6">
    <source>
        <dbReference type="HAMAP-Rule" id="MF_00740"/>
    </source>
</evidence>
<dbReference type="SUPFAM" id="SSF143856">
    <property type="entry name" value="DeoB insert domain-like"/>
    <property type="match status" value="1"/>
</dbReference>
<reference evidence="9 10" key="1">
    <citation type="journal article" date="2015" name="Genome Announc.">
        <title>Expanding the biotechnology potential of lactobacilli through comparative genomics of 213 strains and associated genera.</title>
        <authorList>
            <person name="Sun Z."/>
            <person name="Harris H.M."/>
            <person name="McCann A."/>
            <person name="Guo C."/>
            <person name="Argimon S."/>
            <person name="Zhang W."/>
            <person name="Yang X."/>
            <person name="Jeffery I.B."/>
            <person name="Cooney J.C."/>
            <person name="Kagawa T.F."/>
            <person name="Liu W."/>
            <person name="Song Y."/>
            <person name="Salvetti E."/>
            <person name="Wrobel A."/>
            <person name="Rasinkangas P."/>
            <person name="Parkhill J."/>
            <person name="Rea M.C."/>
            <person name="O'Sullivan O."/>
            <person name="Ritari J."/>
            <person name="Douillard F.P."/>
            <person name="Paul Ross R."/>
            <person name="Yang R."/>
            <person name="Briner A.E."/>
            <person name="Felis G.E."/>
            <person name="de Vos W.M."/>
            <person name="Barrangou R."/>
            <person name="Klaenhammer T.R."/>
            <person name="Caufield P.W."/>
            <person name="Cui Y."/>
            <person name="Zhang H."/>
            <person name="O'Toole P.W."/>
        </authorList>
    </citation>
    <scope>NUCLEOTIDE SEQUENCE [LARGE SCALE GENOMIC DNA]</scope>
    <source>
        <strain evidence="9 10">DSM 6035</strain>
    </source>
</reference>
<dbReference type="GO" id="GO:0008973">
    <property type="term" value="F:phosphopentomutase activity"/>
    <property type="evidence" value="ECO:0007669"/>
    <property type="project" value="UniProtKB-UniRule"/>
</dbReference>
<dbReference type="PIRSF" id="PIRSF001491">
    <property type="entry name" value="Ppentomutase"/>
    <property type="match status" value="1"/>
</dbReference>
<comment type="cofactor">
    <cofactor evidence="6">
        <name>Mn(2+)</name>
        <dbReference type="ChEBI" id="CHEBI:29035"/>
    </cofactor>
    <text evidence="6">Binds 2 manganese ions.</text>
</comment>
<dbReference type="PANTHER" id="PTHR21110:SF0">
    <property type="entry name" value="PHOSPHOPENTOMUTASE"/>
    <property type="match status" value="1"/>
</dbReference>
<evidence type="ECO:0000256" key="3">
    <source>
        <dbReference type="ARBA" id="ARBA00022723"/>
    </source>
</evidence>
<evidence type="ECO:0000256" key="1">
    <source>
        <dbReference type="ARBA" id="ARBA00010373"/>
    </source>
</evidence>
<protein>
    <recommendedName>
        <fullName evidence="6 7">Phosphopentomutase</fullName>
        <ecNumber evidence="6 7">5.4.2.7</ecNumber>
    </recommendedName>
    <alternativeName>
        <fullName evidence="6">Phosphodeoxyribomutase</fullName>
    </alternativeName>
</protein>
<dbReference type="Gene3D" id="3.30.70.1250">
    <property type="entry name" value="Phosphopentomutase"/>
    <property type="match status" value="1"/>
</dbReference>
<dbReference type="GO" id="GO:0005829">
    <property type="term" value="C:cytosol"/>
    <property type="evidence" value="ECO:0007669"/>
    <property type="project" value="TreeGrafter"/>
</dbReference>
<feature type="binding site" evidence="6">
    <location>
        <position position="296"/>
    </location>
    <ligand>
        <name>Mn(2+)</name>
        <dbReference type="ChEBI" id="CHEBI:29035"/>
        <label>2</label>
    </ligand>
</feature>
<evidence type="ECO:0000256" key="2">
    <source>
        <dbReference type="ARBA" id="ARBA00022490"/>
    </source>
</evidence>
<feature type="binding site" evidence="6">
    <location>
        <position position="337"/>
    </location>
    <ligand>
        <name>Mn(2+)</name>
        <dbReference type="ChEBI" id="CHEBI:29035"/>
        <label>1</label>
    </ligand>
</feature>
<comment type="catalytic activity">
    <reaction evidence="6">
        <text>alpha-D-ribose 1-phosphate = D-ribose 5-phosphate</text>
        <dbReference type="Rhea" id="RHEA:18793"/>
        <dbReference type="ChEBI" id="CHEBI:57720"/>
        <dbReference type="ChEBI" id="CHEBI:78346"/>
        <dbReference type="EC" id="5.4.2.7"/>
    </reaction>
</comment>
<dbReference type="STRING" id="1423782.FD32_GL000706"/>
<gene>
    <name evidence="6" type="primary">deoB</name>
    <name evidence="9" type="ORF">FD32_GL000706</name>
</gene>
<comment type="pathway">
    <text evidence="6">Carbohydrate degradation; 2-deoxy-D-ribose 1-phosphate degradation; D-glyceraldehyde 3-phosphate and acetaldehyde from 2-deoxy-alpha-D-ribose 1-phosphate: step 1/2.</text>
</comment>
<dbReference type="Pfam" id="PF01676">
    <property type="entry name" value="Metalloenzyme"/>
    <property type="match status" value="1"/>
</dbReference>
<dbReference type="GO" id="GO:0006018">
    <property type="term" value="P:2-deoxyribose 1-phosphate catabolic process"/>
    <property type="evidence" value="ECO:0007669"/>
    <property type="project" value="UniProtKB-UniRule"/>
</dbReference>
<sequence>MDTGGVKMSYKRVFVIVMDSVGTGAAHDADKFDDVGSDTLGHVGEYYKGKLALPNLAKMGISNLRDTPIEGVPVADPAIGDFGKMEEISAGKDSMDGHWEMMGLPVMKPLSTFPNGFPQEIVDKLEKFSGRKVIVNKPYSGTEVIHDYGERQMKTGELILYTSGDSVMQIAAHEDVIPVKELYKICEYARTLVNGPEYTVGRIIARPYVGPDKDHFTRTANRHDFSLKPIGETDMDRLRAAGYDVIGVGKINDIFSGQGIDKGYHNESNMDGMDHVDEVMKQDFTGFCFTNLVDFDAMYGHRRNPKGFGQTLMDFDKRLGTVLKEMKPDDLLMITADHGNDPGFRGTDHTRENVPLLVYSPSMKKSNQSLGLRKTFSDLGVTILENFNVDAVRGTSFYKKISND</sequence>
<dbReference type="HAMAP" id="MF_00740">
    <property type="entry name" value="Phosphopentomut"/>
    <property type="match status" value="1"/>
</dbReference>
<proteinExistence type="inferred from homology"/>
<dbReference type="EC" id="5.4.2.7" evidence="6 7"/>
<feature type="binding site" evidence="6">
    <location>
        <position position="19"/>
    </location>
    <ligand>
        <name>Mn(2+)</name>
        <dbReference type="ChEBI" id="CHEBI:29035"/>
        <label>1</label>
    </ligand>
</feature>
<evidence type="ECO:0000313" key="9">
    <source>
        <dbReference type="EMBL" id="KRM30094.1"/>
    </source>
</evidence>
<feature type="domain" description="Metalloenzyme" evidence="8">
    <location>
        <begin position="11"/>
        <end position="390"/>
    </location>
</feature>
<feature type="binding site" evidence="6">
    <location>
        <position position="338"/>
    </location>
    <ligand>
        <name>Mn(2+)</name>
        <dbReference type="ChEBI" id="CHEBI:29035"/>
        <label>1</label>
    </ligand>
</feature>
<dbReference type="InterPro" id="IPR017850">
    <property type="entry name" value="Alkaline_phosphatase_core_sf"/>
</dbReference>
<dbReference type="NCBIfam" id="NF003766">
    <property type="entry name" value="PRK05362.1"/>
    <property type="match status" value="1"/>
</dbReference>
<dbReference type="CDD" id="cd16009">
    <property type="entry name" value="PPM"/>
    <property type="match status" value="1"/>
</dbReference>
<dbReference type="GO" id="GO:0006015">
    <property type="term" value="P:5-phosphoribose 1-diphosphate biosynthetic process"/>
    <property type="evidence" value="ECO:0007669"/>
    <property type="project" value="UniProtKB-UniPathway"/>
</dbReference>
<evidence type="ECO:0000256" key="4">
    <source>
        <dbReference type="ARBA" id="ARBA00023211"/>
    </source>
</evidence>
<dbReference type="SUPFAM" id="SSF53649">
    <property type="entry name" value="Alkaline phosphatase-like"/>
    <property type="match status" value="1"/>
</dbReference>
<dbReference type="UniPathway" id="UPA00087">
    <property type="reaction ID" value="UER00173"/>
</dbReference>
<evidence type="ECO:0000259" key="8">
    <source>
        <dbReference type="Pfam" id="PF01676"/>
    </source>
</evidence>
<comment type="catalytic activity">
    <reaction evidence="6">
        <text>2-deoxy-alpha-D-ribose 1-phosphate = 2-deoxy-D-ribose 5-phosphate</text>
        <dbReference type="Rhea" id="RHEA:27658"/>
        <dbReference type="ChEBI" id="CHEBI:57259"/>
        <dbReference type="ChEBI" id="CHEBI:62877"/>
        <dbReference type="EC" id="5.4.2.7"/>
    </reaction>
</comment>
<dbReference type="AlphaFoldDB" id="A0A0R1XIS1"/>
<dbReference type="InterPro" id="IPR024052">
    <property type="entry name" value="Phosphopentomutase_DeoB_cap_sf"/>
</dbReference>
<dbReference type="Gene3D" id="3.40.720.10">
    <property type="entry name" value="Alkaline Phosphatase, subunit A"/>
    <property type="match status" value="1"/>
</dbReference>
<comment type="function">
    <text evidence="6">Isomerase that catalyzes the conversion of deoxy-ribose 1-phosphate (dRib-1-P) and ribose 1-phosphate (Rib-1-P) to deoxy-ribose 5-phosphate (dRib-5-P) and ribose 5-phosphate (Rib-5-P), respectively.</text>
</comment>
<dbReference type="InterPro" id="IPR006124">
    <property type="entry name" value="Metalloenzyme"/>
</dbReference>
<feature type="binding site" evidence="6">
    <location>
        <position position="301"/>
    </location>
    <ligand>
        <name>Mn(2+)</name>
        <dbReference type="ChEBI" id="CHEBI:29035"/>
        <label>2</label>
    </ligand>
</feature>
<keyword evidence="10" id="KW-1185">Reference proteome</keyword>
<comment type="caution">
    <text evidence="9">The sequence shown here is derived from an EMBL/GenBank/DDBJ whole genome shotgun (WGS) entry which is preliminary data.</text>
</comment>
<dbReference type="FunFam" id="3.30.70.1250:FF:000001">
    <property type="entry name" value="Phosphopentomutase"/>
    <property type="match status" value="1"/>
</dbReference>
<feature type="binding site" evidence="6">
    <location>
        <position position="349"/>
    </location>
    <ligand>
        <name>Mn(2+)</name>
        <dbReference type="ChEBI" id="CHEBI:29035"/>
        <label>2</label>
    </ligand>
</feature>
<dbReference type="GO" id="GO:0009117">
    <property type="term" value="P:nucleotide metabolic process"/>
    <property type="evidence" value="ECO:0007669"/>
    <property type="project" value="UniProtKB-UniRule"/>
</dbReference>
<comment type="similarity">
    <text evidence="1 6">Belongs to the phosphopentomutase family.</text>
</comment>
<dbReference type="GO" id="GO:0030145">
    <property type="term" value="F:manganese ion binding"/>
    <property type="evidence" value="ECO:0007669"/>
    <property type="project" value="UniProtKB-UniRule"/>
</dbReference>
<dbReference type="NCBIfam" id="TIGR01696">
    <property type="entry name" value="deoB"/>
    <property type="match status" value="1"/>
</dbReference>
<dbReference type="Proteomes" id="UP000051412">
    <property type="component" value="Unassembled WGS sequence"/>
</dbReference>
<dbReference type="GO" id="GO:0043094">
    <property type="term" value="P:metabolic compound salvage"/>
    <property type="evidence" value="ECO:0007669"/>
    <property type="project" value="UniProtKB-UniRule"/>
</dbReference>
<dbReference type="EMBL" id="AZGM01000015">
    <property type="protein sequence ID" value="KRM30094.1"/>
    <property type="molecule type" value="Genomic_DNA"/>
</dbReference>
<dbReference type="PATRIC" id="fig|1423782.4.peg.731"/>
<organism evidence="9 10">
    <name type="scientific">Limosilactobacillus panis DSM 6035</name>
    <dbReference type="NCBI Taxonomy" id="1423782"/>
    <lineage>
        <taxon>Bacteria</taxon>
        <taxon>Bacillati</taxon>
        <taxon>Bacillota</taxon>
        <taxon>Bacilli</taxon>
        <taxon>Lactobacillales</taxon>
        <taxon>Lactobacillaceae</taxon>
        <taxon>Limosilactobacillus</taxon>
    </lineage>
</organism>
<evidence type="ECO:0000256" key="7">
    <source>
        <dbReference type="NCBIfam" id="TIGR01696"/>
    </source>
</evidence>
<evidence type="ECO:0000256" key="5">
    <source>
        <dbReference type="ARBA" id="ARBA00023235"/>
    </source>
</evidence>